<accession>A0A815F7T1</accession>
<feature type="region of interest" description="Disordered" evidence="1">
    <location>
        <begin position="1"/>
        <end position="39"/>
    </location>
</feature>
<evidence type="ECO:0000256" key="1">
    <source>
        <dbReference type="SAM" id="MobiDB-lite"/>
    </source>
</evidence>
<feature type="compositionally biased region" description="Basic residues" evidence="1">
    <location>
        <begin position="25"/>
        <end position="39"/>
    </location>
</feature>
<feature type="compositionally biased region" description="Basic residues" evidence="1">
    <location>
        <begin position="91"/>
        <end position="102"/>
    </location>
</feature>
<dbReference type="Proteomes" id="UP000663845">
    <property type="component" value="Unassembled WGS sequence"/>
</dbReference>
<gene>
    <name evidence="2" type="ORF">JYZ213_LOCUS33495</name>
</gene>
<comment type="caution">
    <text evidence="2">The sequence shown here is derived from an EMBL/GenBank/DDBJ whole genome shotgun (WGS) entry which is preliminary data.</text>
</comment>
<protein>
    <submittedName>
        <fullName evidence="2">Uncharacterized protein</fullName>
    </submittedName>
</protein>
<proteinExistence type="predicted"/>
<organism evidence="2 3">
    <name type="scientific">Adineta steineri</name>
    <dbReference type="NCBI Taxonomy" id="433720"/>
    <lineage>
        <taxon>Eukaryota</taxon>
        <taxon>Metazoa</taxon>
        <taxon>Spiralia</taxon>
        <taxon>Gnathifera</taxon>
        <taxon>Rotifera</taxon>
        <taxon>Eurotatoria</taxon>
        <taxon>Bdelloidea</taxon>
        <taxon>Adinetida</taxon>
        <taxon>Adinetidae</taxon>
        <taxon>Adineta</taxon>
    </lineage>
</organism>
<dbReference type="AlphaFoldDB" id="A0A815F7T1"/>
<evidence type="ECO:0000313" key="2">
    <source>
        <dbReference type="EMBL" id="CAF1322653.1"/>
    </source>
</evidence>
<feature type="compositionally biased region" description="Low complexity" evidence="1">
    <location>
        <begin position="103"/>
        <end position="112"/>
    </location>
</feature>
<name>A0A815F7T1_9BILA</name>
<evidence type="ECO:0000313" key="3">
    <source>
        <dbReference type="Proteomes" id="UP000663845"/>
    </source>
</evidence>
<dbReference type="EMBL" id="CAJNOG010000636">
    <property type="protein sequence ID" value="CAF1322653.1"/>
    <property type="molecule type" value="Genomic_DNA"/>
</dbReference>
<reference evidence="2" key="1">
    <citation type="submission" date="2021-02" db="EMBL/GenBank/DDBJ databases">
        <authorList>
            <person name="Nowell W R."/>
        </authorList>
    </citation>
    <scope>NUCLEOTIDE SEQUENCE</scope>
</reference>
<feature type="region of interest" description="Disordered" evidence="1">
    <location>
        <begin position="87"/>
        <end position="117"/>
    </location>
</feature>
<sequence length="202" mass="24220">MDAQHKDTRSTSQQQQQQHVSVESKRRRKRCPDNRKLRRFKKKCIRRGLNKEETRILIDKYNHKKNTIQTNPISNDNNEEMVVATTTENKKTKRKSNKRKRITTSASSRSITHQLPKKMKRQNILINHVSQQTNDNRLPKYLRKAPNLLFQALRLKLTKKINTAAQQRFLHHRLQFIDQQYRLDFHQSLWQSYLSLGSEHEI</sequence>